<reference evidence="2" key="1">
    <citation type="submission" date="2017-06" db="EMBL/GenBank/DDBJ databases">
        <title>Genome analysis of Fimbriiglobus ruber SP5, the first member of the order Planctomycetales with confirmed chitinolytic capability.</title>
        <authorList>
            <person name="Ravin N.V."/>
            <person name="Rakitin A.L."/>
            <person name="Ivanova A.A."/>
            <person name="Beletsky A.V."/>
            <person name="Kulichevskaya I.S."/>
            <person name="Mardanov A.V."/>
            <person name="Dedysh S.N."/>
        </authorList>
    </citation>
    <scope>NUCLEOTIDE SEQUENCE [LARGE SCALE GENOMIC DNA]</scope>
    <source>
        <strain evidence="2">SP5</strain>
    </source>
</reference>
<name>A0A225DMK4_9BACT</name>
<evidence type="ECO:0008006" key="3">
    <source>
        <dbReference type="Google" id="ProtNLM"/>
    </source>
</evidence>
<dbReference type="InterPro" id="IPR011990">
    <property type="entry name" value="TPR-like_helical_dom_sf"/>
</dbReference>
<dbReference type="EMBL" id="NIDE01000014">
    <property type="protein sequence ID" value="OWK38459.1"/>
    <property type="molecule type" value="Genomic_DNA"/>
</dbReference>
<dbReference type="Proteomes" id="UP000214646">
    <property type="component" value="Unassembled WGS sequence"/>
</dbReference>
<sequence length="424" mass="48259">MGPAIDIYRQYLLDMLRVYAHLDHGTFDSEEADEIRDAMEMPWYSLSEAEQKRIRGLALDLNYNRDLKRNLEGPIERGRPKLVAAANLRDKGELDQALTLLRESQNEIYPPFLSFLRGRIWMGFEVPEVAADFLRDAWQLAKANENLQGMYLQVLRQANFTDAKKMADAIVASPSTHSVMLLAFALEIESAAIQHSDAEAREQHKRLIPLLVAAIHRLLAGEQPFNPPVLSMCVVLLAESYESLGMLEEARDALTFAMNLEGDSPILYAARGKLLYPKEEGVTDLLRAIQMGIPAVWPYLWVAIVLLDQGQYQACIEICDAGAVRKTSSRIKSELLELGAIARASLRYPNYEVNRQFSAAIEADPSNIRARQNSEIFQLTTNTKVSLDKIEKNELQYKWSRIPEEYFKAIEKREREKLFAYSFN</sequence>
<dbReference type="SUPFAM" id="SSF48452">
    <property type="entry name" value="TPR-like"/>
    <property type="match status" value="1"/>
</dbReference>
<evidence type="ECO:0000313" key="1">
    <source>
        <dbReference type="EMBL" id="OWK38459.1"/>
    </source>
</evidence>
<dbReference type="RefSeq" id="WP_088258252.1">
    <property type="nucleotide sequence ID" value="NZ_NIDE01000014.1"/>
</dbReference>
<accession>A0A225DMK4</accession>
<protein>
    <recommendedName>
        <fullName evidence="3">Tetratricopeptide repeat protein</fullName>
    </recommendedName>
</protein>
<keyword evidence="2" id="KW-1185">Reference proteome</keyword>
<evidence type="ECO:0000313" key="2">
    <source>
        <dbReference type="Proteomes" id="UP000214646"/>
    </source>
</evidence>
<comment type="caution">
    <text evidence="1">The sequence shown here is derived from an EMBL/GenBank/DDBJ whole genome shotgun (WGS) entry which is preliminary data.</text>
</comment>
<proteinExistence type="predicted"/>
<dbReference type="AlphaFoldDB" id="A0A225DMK4"/>
<dbReference type="OrthoDB" id="514657at2"/>
<gene>
    <name evidence="1" type="ORF">FRUB_07579</name>
</gene>
<organism evidence="1 2">
    <name type="scientific">Fimbriiglobus ruber</name>
    <dbReference type="NCBI Taxonomy" id="1908690"/>
    <lineage>
        <taxon>Bacteria</taxon>
        <taxon>Pseudomonadati</taxon>
        <taxon>Planctomycetota</taxon>
        <taxon>Planctomycetia</taxon>
        <taxon>Gemmatales</taxon>
        <taxon>Gemmataceae</taxon>
        <taxon>Fimbriiglobus</taxon>
    </lineage>
</organism>
<dbReference type="Gene3D" id="1.25.40.10">
    <property type="entry name" value="Tetratricopeptide repeat domain"/>
    <property type="match status" value="1"/>
</dbReference>